<feature type="transmembrane region" description="Helical" evidence="5">
    <location>
        <begin position="261"/>
        <end position="278"/>
    </location>
</feature>
<dbReference type="Gene3D" id="1.10.357.140">
    <property type="entry name" value="UbiA prenyltransferase"/>
    <property type="match status" value="1"/>
</dbReference>
<evidence type="ECO:0000256" key="1">
    <source>
        <dbReference type="ARBA" id="ARBA00004141"/>
    </source>
</evidence>
<evidence type="ECO:0000256" key="4">
    <source>
        <dbReference type="ARBA" id="ARBA00023136"/>
    </source>
</evidence>
<keyword evidence="6" id="KW-0328">Glycosyltransferase</keyword>
<dbReference type="CDD" id="cd13963">
    <property type="entry name" value="PT_UbiA_2"/>
    <property type="match status" value="1"/>
</dbReference>
<evidence type="ECO:0000256" key="2">
    <source>
        <dbReference type="ARBA" id="ARBA00022692"/>
    </source>
</evidence>
<feature type="transmembrane region" description="Helical" evidence="5">
    <location>
        <begin position="63"/>
        <end position="82"/>
    </location>
</feature>
<evidence type="ECO:0000256" key="3">
    <source>
        <dbReference type="ARBA" id="ARBA00022989"/>
    </source>
</evidence>
<name>A0ABP4CAB8_9ACTN</name>
<dbReference type="InterPro" id="IPR044878">
    <property type="entry name" value="UbiA_sf"/>
</dbReference>
<keyword evidence="4 5" id="KW-0472">Membrane</keyword>
<protein>
    <submittedName>
        <fullName evidence="6">Decaprenyl-phosphate phosphoribosyltransferase</fullName>
    </submittedName>
</protein>
<feature type="transmembrane region" description="Helical" evidence="5">
    <location>
        <begin position="102"/>
        <end position="129"/>
    </location>
</feature>
<evidence type="ECO:0000313" key="7">
    <source>
        <dbReference type="Proteomes" id="UP001500665"/>
    </source>
</evidence>
<keyword evidence="7" id="KW-1185">Reference proteome</keyword>
<accession>A0ABP4CAB8</accession>
<comment type="subcellular location">
    <subcellularLocation>
        <location evidence="1">Membrane</location>
        <topology evidence="1">Multi-pass membrane protein</topology>
    </subcellularLocation>
</comment>
<dbReference type="InterPro" id="IPR000537">
    <property type="entry name" value="UbiA_prenyltransferase"/>
</dbReference>
<evidence type="ECO:0000256" key="5">
    <source>
        <dbReference type="SAM" id="Phobius"/>
    </source>
</evidence>
<gene>
    <name evidence="6" type="ORF">GCM10009550_59450</name>
</gene>
<dbReference type="RefSeq" id="WP_344244327.1">
    <property type="nucleotide sequence ID" value="NZ_BAAAHH010000030.1"/>
</dbReference>
<dbReference type="GO" id="GO:0016757">
    <property type="term" value="F:glycosyltransferase activity"/>
    <property type="evidence" value="ECO:0007669"/>
    <property type="project" value="UniProtKB-KW"/>
</dbReference>
<dbReference type="NCBIfam" id="NF008978">
    <property type="entry name" value="PRK12324.1-4"/>
    <property type="match status" value="1"/>
</dbReference>
<feature type="transmembrane region" description="Helical" evidence="5">
    <location>
        <begin position="158"/>
        <end position="178"/>
    </location>
</feature>
<feature type="transmembrane region" description="Helical" evidence="5">
    <location>
        <begin position="290"/>
        <end position="309"/>
    </location>
</feature>
<organism evidence="6 7">
    <name type="scientific">Actinocorallia libanotica</name>
    <dbReference type="NCBI Taxonomy" id="46162"/>
    <lineage>
        <taxon>Bacteria</taxon>
        <taxon>Bacillati</taxon>
        <taxon>Actinomycetota</taxon>
        <taxon>Actinomycetes</taxon>
        <taxon>Streptosporangiales</taxon>
        <taxon>Thermomonosporaceae</taxon>
        <taxon>Actinocorallia</taxon>
    </lineage>
</organism>
<keyword evidence="2 5" id="KW-0812">Transmembrane</keyword>
<comment type="caution">
    <text evidence="6">The sequence shown here is derived from an EMBL/GenBank/DDBJ whole genome shotgun (WGS) entry which is preliminary data.</text>
</comment>
<dbReference type="Pfam" id="PF01040">
    <property type="entry name" value="UbiA"/>
    <property type="match status" value="1"/>
</dbReference>
<feature type="transmembrane region" description="Helical" evidence="5">
    <location>
        <begin position="135"/>
        <end position="151"/>
    </location>
</feature>
<keyword evidence="6" id="KW-0808">Transferase</keyword>
<dbReference type="EMBL" id="BAAAHH010000030">
    <property type="protein sequence ID" value="GAA0963571.1"/>
    <property type="molecule type" value="Genomic_DNA"/>
</dbReference>
<keyword evidence="3 5" id="KW-1133">Transmembrane helix</keyword>
<feature type="transmembrane region" description="Helical" evidence="5">
    <location>
        <begin position="40"/>
        <end position="57"/>
    </location>
</feature>
<evidence type="ECO:0000313" key="6">
    <source>
        <dbReference type="EMBL" id="GAA0963571.1"/>
    </source>
</evidence>
<sequence>MGRLTLLGRTDRQTASTPFVYTPAPRLWRGLLRTARPKQWAKNVLVVAAPVAGGQIFDGGVLWRTALVFALFCMAASGIYFLNDSLDVKADRAHPEKCRRPIAAGIVPLKAAYAMGIGLSLLPVLLAALLLNKETATVLFVYTVVQILYCVHLKHVAVMDIAVVASGFLLRGIAGGVATSVAPSQWFLITVGFGSLFVVAAKRSSELASLGEQAQHTRKLLSEYSESYLRFVWQGAAALMTLSYCLWALESDDPDTAAWRMISIVPMTLAVLRYALVVDRGEGGAPEDVLLGDRVILSLGALWGVAYGISLVG</sequence>
<dbReference type="Proteomes" id="UP001500665">
    <property type="component" value="Unassembled WGS sequence"/>
</dbReference>
<proteinExistence type="predicted"/>
<reference evidence="7" key="1">
    <citation type="journal article" date="2019" name="Int. J. Syst. Evol. Microbiol.">
        <title>The Global Catalogue of Microorganisms (GCM) 10K type strain sequencing project: providing services to taxonomists for standard genome sequencing and annotation.</title>
        <authorList>
            <consortium name="The Broad Institute Genomics Platform"/>
            <consortium name="The Broad Institute Genome Sequencing Center for Infectious Disease"/>
            <person name="Wu L."/>
            <person name="Ma J."/>
        </authorList>
    </citation>
    <scope>NUCLEOTIDE SEQUENCE [LARGE SCALE GENOMIC DNA]</scope>
    <source>
        <strain evidence="7">JCM 10696</strain>
    </source>
</reference>